<keyword evidence="1" id="KW-1185">Reference proteome</keyword>
<protein>
    <submittedName>
        <fullName evidence="2">Uncharacterized protein</fullName>
    </submittedName>
</protein>
<accession>A0A183CK77</accession>
<dbReference type="WBParaSite" id="GPLIN_001328300">
    <property type="protein sequence ID" value="GPLIN_001328300"/>
    <property type="gene ID" value="GPLIN_001328300"/>
</dbReference>
<evidence type="ECO:0000313" key="1">
    <source>
        <dbReference type="Proteomes" id="UP000050741"/>
    </source>
</evidence>
<reference evidence="2" key="2">
    <citation type="submission" date="2016-06" db="UniProtKB">
        <authorList>
            <consortium name="WormBaseParasite"/>
        </authorList>
    </citation>
    <scope>IDENTIFICATION</scope>
</reference>
<evidence type="ECO:0000313" key="2">
    <source>
        <dbReference type="WBParaSite" id="GPLIN_001328300"/>
    </source>
</evidence>
<dbReference type="AlphaFoldDB" id="A0A183CK77"/>
<sequence length="258" mass="28333">MATTQRSSTPPMDPNCAAVAHQKIARHKINTLFFFRVSAQKRIGQSALTPLQRCLELLLLAAEPIQDGPCDIMSTPLSSRSMHRFPIKRTAKQRELANGPHSTSTDSEIPIEKLRILSAPEDHVFGLSTMHEDVLQFAANDLQAYEDVTGASDFIGPGQQEMLHDLGIAPCVPHVASKSLLSSDRLPTPGDVLVGEQSVPNNEFVHLLLFLACLPSQHWTPSSCPHHLWHQDAANEKAEQLLASALNCGRPNMKFLSL</sequence>
<proteinExistence type="predicted"/>
<organism evidence="1 2">
    <name type="scientific">Globodera pallida</name>
    <name type="common">Potato cyst nematode worm</name>
    <name type="synonym">Heterodera pallida</name>
    <dbReference type="NCBI Taxonomy" id="36090"/>
    <lineage>
        <taxon>Eukaryota</taxon>
        <taxon>Metazoa</taxon>
        <taxon>Ecdysozoa</taxon>
        <taxon>Nematoda</taxon>
        <taxon>Chromadorea</taxon>
        <taxon>Rhabditida</taxon>
        <taxon>Tylenchina</taxon>
        <taxon>Tylenchomorpha</taxon>
        <taxon>Tylenchoidea</taxon>
        <taxon>Heteroderidae</taxon>
        <taxon>Heteroderinae</taxon>
        <taxon>Globodera</taxon>
    </lineage>
</organism>
<dbReference type="Proteomes" id="UP000050741">
    <property type="component" value="Unassembled WGS sequence"/>
</dbReference>
<name>A0A183CK77_GLOPA</name>
<reference evidence="1" key="1">
    <citation type="submission" date="2014-05" db="EMBL/GenBank/DDBJ databases">
        <title>The genome and life-stage specific transcriptomes of Globodera pallida elucidate key aspects of plant parasitism by a cyst nematode.</title>
        <authorList>
            <person name="Cotton J.A."/>
            <person name="Lilley C.J."/>
            <person name="Jones L.M."/>
            <person name="Kikuchi T."/>
            <person name="Reid A.J."/>
            <person name="Thorpe P."/>
            <person name="Tsai I.J."/>
            <person name="Beasley H."/>
            <person name="Blok V."/>
            <person name="Cock P.J.A."/>
            <person name="Van den Akker S.E."/>
            <person name="Holroyd N."/>
            <person name="Hunt M."/>
            <person name="Mantelin S."/>
            <person name="Naghra H."/>
            <person name="Pain A."/>
            <person name="Palomares-Rius J.E."/>
            <person name="Zarowiecki M."/>
            <person name="Berriman M."/>
            <person name="Jones J.T."/>
            <person name="Urwin P.E."/>
        </authorList>
    </citation>
    <scope>NUCLEOTIDE SEQUENCE [LARGE SCALE GENOMIC DNA]</scope>
    <source>
        <strain evidence="1">Lindley</strain>
    </source>
</reference>